<keyword evidence="4 8" id="KW-0479">Metal-binding</keyword>
<evidence type="ECO:0000313" key="12">
    <source>
        <dbReference type="Proteomes" id="UP000014541"/>
    </source>
</evidence>
<evidence type="ECO:0000256" key="8">
    <source>
        <dbReference type="PIRSR" id="PIRSR004869-50"/>
    </source>
</evidence>
<feature type="binding site" evidence="8">
    <location>
        <position position="65"/>
    </location>
    <ligand>
        <name>[4Fe-4S] cluster</name>
        <dbReference type="ChEBI" id="CHEBI:49883"/>
        <note>4Fe-4S-S-AdoMet</note>
    </ligand>
</feature>
<keyword evidence="5" id="KW-0560">Oxidoreductase</keyword>
<dbReference type="SFLD" id="SFLDG01099">
    <property type="entry name" value="Uncharacterised_Radical_SAM_Su"/>
    <property type="match status" value="1"/>
</dbReference>
<dbReference type="GO" id="GO:0051539">
    <property type="term" value="F:4 iron, 4 sulfur cluster binding"/>
    <property type="evidence" value="ECO:0007669"/>
    <property type="project" value="UniProtKB-KW"/>
</dbReference>
<dbReference type="AlphaFoldDB" id="S3K2F9"/>
<comment type="cofactor">
    <cofactor evidence="8">
        <name>[4Fe-4S] cluster</name>
        <dbReference type="ChEBI" id="CHEBI:49883"/>
    </cofactor>
    <text evidence="8">Binds 1 [4Fe-4S] cluster. The cluster is coordinated with 3 cysteines and an exchangeable S-adenosyl-L-methionine.</text>
</comment>
<sequence>MNAYTSCTLCPRCCSVNRTAGQTGFCKETADLKIASACLHFGEEPPLTGKGGSGTIFISGCNLGCGFCQNYQISREGMGKIVDCKEFCRICSALEQAGAENINIVTGSHAIPAIASFLTQSKKEGLGIPVCWNSSAYESVDAIDMLAPVTDIWLPDLKAFGSAASEALLGTGDYARTAKKAIRHMIELAPLRFEPVTTRRVQSGRKEARSEKCADAEKSKRAGSAADVENAVNDENTEGAEKMVSGVIVRHLVMPGCLDNTVKVLDWLKEHADGKACISLMSQYTPVVKNGTQQNFPDRFINRDEFEYIKQLIHDYDFDYLFYQELENDDSWLPDFSRVQPFSNSLATPVWHWKNGFTNSML</sequence>
<dbReference type="HOGENOM" id="CLU_062674_0_0_12"/>
<comment type="similarity">
    <text evidence="1">Belongs to the organic radical-activating enzymes family.</text>
</comment>
<dbReference type="PIRSF" id="PIRSF004869">
    <property type="entry name" value="PflX_prd"/>
    <property type="match status" value="1"/>
</dbReference>
<dbReference type="InterPro" id="IPR058240">
    <property type="entry name" value="rSAM_sf"/>
</dbReference>
<dbReference type="GO" id="GO:0016491">
    <property type="term" value="F:oxidoreductase activity"/>
    <property type="evidence" value="ECO:0007669"/>
    <property type="project" value="UniProtKB-KW"/>
</dbReference>
<feature type="compositionally biased region" description="Basic and acidic residues" evidence="9">
    <location>
        <begin position="204"/>
        <end position="220"/>
    </location>
</feature>
<dbReference type="InterPro" id="IPR001989">
    <property type="entry name" value="Radical_activat_CS"/>
</dbReference>
<evidence type="ECO:0000256" key="3">
    <source>
        <dbReference type="ARBA" id="ARBA00022691"/>
    </source>
</evidence>
<comment type="caution">
    <text evidence="11">The sequence shown here is derived from an EMBL/GenBank/DDBJ whole genome shotgun (WGS) entry which is preliminary data.</text>
</comment>
<dbReference type="EMBL" id="ATFF01000006">
    <property type="protein sequence ID" value="EPF31670.1"/>
    <property type="molecule type" value="Genomic_DNA"/>
</dbReference>
<dbReference type="InterPro" id="IPR013785">
    <property type="entry name" value="Aldolase_TIM"/>
</dbReference>
<dbReference type="PROSITE" id="PS01087">
    <property type="entry name" value="RADICAL_ACTIVATING"/>
    <property type="match status" value="1"/>
</dbReference>
<proteinExistence type="inferred from homology"/>
<dbReference type="Pfam" id="PF04055">
    <property type="entry name" value="Radical_SAM"/>
    <property type="match status" value="1"/>
</dbReference>
<evidence type="ECO:0000256" key="1">
    <source>
        <dbReference type="ARBA" id="ARBA00009777"/>
    </source>
</evidence>
<keyword evidence="12" id="KW-1185">Reference proteome</keyword>
<dbReference type="PANTHER" id="PTHR43075:SF1">
    <property type="entry name" value="FORMATE LYASE ACTIVATING ENZYME, PUTATIVE (AFU_ORTHOLOGUE AFUA_2G15630)-RELATED"/>
    <property type="match status" value="1"/>
</dbReference>
<evidence type="ECO:0000256" key="2">
    <source>
        <dbReference type="ARBA" id="ARBA00022485"/>
    </source>
</evidence>
<dbReference type="SUPFAM" id="SSF102114">
    <property type="entry name" value="Radical SAM enzymes"/>
    <property type="match status" value="1"/>
</dbReference>
<dbReference type="InterPro" id="IPR007197">
    <property type="entry name" value="rSAM"/>
</dbReference>
<dbReference type="CDD" id="cd01335">
    <property type="entry name" value="Radical_SAM"/>
    <property type="match status" value="1"/>
</dbReference>
<organism evidence="11 12">
    <name type="scientific">Treponema maltophilum ATCC 51939</name>
    <dbReference type="NCBI Taxonomy" id="1125699"/>
    <lineage>
        <taxon>Bacteria</taxon>
        <taxon>Pseudomonadati</taxon>
        <taxon>Spirochaetota</taxon>
        <taxon>Spirochaetia</taxon>
        <taxon>Spirochaetales</taxon>
        <taxon>Treponemataceae</taxon>
        <taxon>Treponema</taxon>
    </lineage>
</organism>
<feature type="region of interest" description="Disordered" evidence="9">
    <location>
        <begin position="199"/>
        <end position="236"/>
    </location>
</feature>
<feature type="binding site" evidence="8">
    <location>
        <position position="61"/>
    </location>
    <ligand>
        <name>[4Fe-4S] cluster</name>
        <dbReference type="ChEBI" id="CHEBI:49883"/>
        <note>4Fe-4S-S-AdoMet</note>
    </ligand>
</feature>
<dbReference type="Gene3D" id="3.20.20.70">
    <property type="entry name" value="Aldolase class I"/>
    <property type="match status" value="1"/>
</dbReference>
<reference evidence="11 12" key="1">
    <citation type="submission" date="2013-04" db="EMBL/GenBank/DDBJ databases">
        <title>The Genome Sequence of Treponema maltophilum ATCC 51939.</title>
        <authorList>
            <consortium name="The Broad Institute Genomics Platform"/>
            <person name="Earl A."/>
            <person name="Ward D."/>
            <person name="Feldgarden M."/>
            <person name="Gevers D."/>
            <person name="Leonetti C."/>
            <person name="Blanton J.M."/>
            <person name="Dewhirst F.E."/>
            <person name="Izard J."/>
            <person name="Walker B."/>
            <person name="Young S."/>
            <person name="Zeng Q."/>
            <person name="Gargeya S."/>
            <person name="Fitzgerald M."/>
            <person name="Haas B."/>
            <person name="Abouelleil A."/>
            <person name="Allen A.W."/>
            <person name="Alvarado L."/>
            <person name="Arachchi H.M."/>
            <person name="Berlin A.M."/>
            <person name="Chapman S.B."/>
            <person name="Gainer-Dewar J."/>
            <person name="Goldberg J."/>
            <person name="Griggs A."/>
            <person name="Gujja S."/>
            <person name="Hansen M."/>
            <person name="Howarth C."/>
            <person name="Imamovic A."/>
            <person name="Ireland A."/>
            <person name="Larimer J."/>
            <person name="McCowan C."/>
            <person name="Murphy C."/>
            <person name="Pearson M."/>
            <person name="Poon T.W."/>
            <person name="Priest M."/>
            <person name="Roberts A."/>
            <person name="Saif S."/>
            <person name="Shea T."/>
            <person name="Sisk P."/>
            <person name="Sykes S."/>
            <person name="Wortman J."/>
            <person name="Nusbaum C."/>
            <person name="Birren B."/>
        </authorList>
    </citation>
    <scope>NUCLEOTIDE SEQUENCE [LARGE SCALE GENOMIC DNA]</scope>
    <source>
        <strain evidence="11 12">ATCC 51939</strain>
    </source>
</reference>
<dbReference type="RefSeq" id="WP_016526279.1">
    <property type="nucleotide sequence ID" value="NZ_KE332518.1"/>
</dbReference>
<evidence type="ECO:0000259" key="10">
    <source>
        <dbReference type="Pfam" id="PF04055"/>
    </source>
</evidence>
<evidence type="ECO:0000256" key="5">
    <source>
        <dbReference type="ARBA" id="ARBA00023002"/>
    </source>
</evidence>
<dbReference type="PANTHER" id="PTHR43075">
    <property type="entry name" value="FORMATE LYASE ACTIVATING ENZYME, PUTATIVE (AFU_ORTHOLOGUE AFUA_2G15630)-RELATED"/>
    <property type="match status" value="1"/>
</dbReference>
<dbReference type="InterPro" id="IPR040085">
    <property type="entry name" value="MJ0674-like"/>
</dbReference>
<dbReference type="InterPro" id="IPR016431">
    <property type="entry name" value="Pyrv-formate_lyase-activ_prd"/>
</dbReference>
<feature type="domain" description="Radical SAM core" evidence="10">
    <location>
        <begin position="56"/>
        <end position="163"/>
    </location>
</feature>
<keyword evidence="7 8" id="KW-0411">Iron-sulfur</keyword>
<dbReference type="eggNOG" id="COG1313">
    <property type="taxonomic scope" value="Bacteria"/>
</dbReference>
<keyword evidence="3 8" id="KW-0949">S-adenosyl-L-methionine</keyword>
<accession>S3K2F9</accession>
<dbReference type="Proteomes" id="UP000014541">
    <property type="component" value="Unassembled WGS sequence"/>
</dbReference>
<dbReference type="SFLD" id="SFLDS00029">
    <property type="entry name" value="Radical_SAM"/>
    <property type="match status" value="1"/>
</dbReference>
<evidence type="ECO:0000256" key="7">
    <source>
        <dbReference type="ARBA" id="ARBA00023014"/>
    </source>
</evidence>
<evidence type="ECO:0000256" key="6">
    <source>
        <dbReference type="ARBA" id="ARBA00023004"/>
    </source>
</evidence>
<keyword evidence="6 8" id="KW-0408">Iron</keyword>
<name>S3K2F9_TREMA</name>
<protein>
    <recommendedName>
        <fullName evidence="10">Radical SAM core domain-containing protein</fullName>
    </recommendedName>
</protein>
<dbReference type="PATRIC" id="fig|1125699.3.peg.2041"/>
<gene>
    <name evidence="11" type="ORF">HMPREF9194_02021</name>
</gene>
<evidence type="ECO:0000256" key="9">
    <source>
        <dbReference type="SAM" id="MobiDB-lite"/>
    </source>
</evidence>
<dbReference type="OrthoDB" id="9781783at2"/>
<evidence type="ECO:0000313" key="11">
    <source>
        <dbReference type="EMBL" id="EPF31670.1"/>
    </source>
</evidence>
<feature type="binding site" evidence="8">
    <location>
        <position position="68"/>
    </location>
    <ligand>
        <name>[4Fe-4S] cluster</name>
        <dbReference type="ChEBI" id="CHEBI:49883"/>
        <note>4Fe-4S-S-AdoMet</note>
    </ligand>
</feature>
<dbReference type="STRING" id="1125699.HMPREF9194_02021"/>
<dbReference type="GO" id="GO:0046872">
    <property type="term" value="F:metal ion binding"/>
    <property type="evidence" value="ECO:0007669"/>
    <property type="project" value="UniProtKB-KW"/>
</dbReference>
<evidence type="ECO:0000256" key="4">
    <source>
        <dbReference type="ARBA" id="ARBA00022723"/>
    </source>
</evidence>
<keyword evidence="2" id="KW-0004">4Fe-4S</keyword>